<comment type="caution">
    <text evidence="1">The sequence shown here is derived from an EMBL/GenBank/DDBJ whole genome shotgun (WGS) entry which is preliminary data.</text>
</comment>
<dbReference type="Proteomes" id="UP001157915">
    <property type="component" value="Unassembled WGS sequence"/>
</dbReference>
<keyword evidence="2" id="KW-1185">Reference proteome</keyword>
<protein>
    <submittedName>
        <fullName evidence="1">Uncharacterized protein</fullName>
    </submittedName>
</protein>
<reference evidence="1 2" key="1">
    <citation type="submission" date="2017-05" db="EMBL/GenBank/DDBJ databases">
        <authorList>
            <person name="Varghese N."/>
            <person name="Submissions S."/>
        </authorList>
    </citation>
    <scope>NUCLEOTIDE SEQUENCE [LARGE SCALE GENOMIC DNA]</scope>
    <source>
        <strain evidence="1 2">DSM 15360</strain>
    </source>
</reference>
<sequence length="55" mass="6134">MVLDFATLLCDLGVSAVKKKFEYATAAIVHLTNRTLPFANFQFPKSIGNYQVVKN</sequence>
<accession>A0ABY1P3A1</accession>
<proteinExistence type="predicted"/>
<dbReference type="EMBL" id="FXUA01000004">
    <property type="protein sequence ID" value="SMP25404.1"/>
    <property type="molecule type" value="Genomic_DNA"/>
</dbReference>
<evidence type="ECO:0000313" key="2">
    <source>
        <dbReference type="Proteomes" id="UP001157915"/>
    </source>
</evidence>
<organism evidence="1 2">
    <name type="scientific">Algoriphagus winogradskyi</name>
    <dbReference type="NCBI Taxonomy" id="237017"/>
    <lineage>
        <taxon>Bacteria</taxon>
        <taxon>Pseudomonadati</taxon>
        <taxon>Bacteroidota</taxon>
        <taxon>Cytophagia</taxon>
        <taxon>Cytophagales</taxon>
        <taxon>Cyclobacteriaceae</taxon>
        <taxon>Algoriphagus</taxon>
    </lineage>
</organism>
<gene>
    <name evidence="1" type="ORF">SAMN06265367_104164</name>
</gene>
<name>A0ABY1P3A1_9BACT</name>
<evidence type="ECO:0000313" key="1">
    <source>
        <dbReference type="EMBL" id="SMP25404.1"/>
    </source>
</evidence>